<evidence type="ECO:0000313" key="3">
    <source>
        <dbReference type="Proteomes" id="UP000051802"/>
    </source>
</evidence>
<reference evidence="2 3" key="1">
    <citation type="submission" date="2015-10" db="EMBL/GenBank/DDBJ databases">
        <title>Genome sequencing and analysis of members of genus Stenotrophomonas.</title>
        <authorList>
            <person name="Patil P.P."/>
            <person name="Midha S."/>
            <person name="Patil P.B."/>
        </authorList>
    </citation>
    <scope>NUCLEOTIDE SEQUENCE [LARGE SCALE GENOMIC DNA]</scope>
    <source>
        <strain evidence="2 3">JCM 16536</strain>
    </source>
</reference>
<keyword evidence="3" id="KW-1185">Reference proteome</keyword>
<dbReference type="RefSeq" id="WP_057646036.1">
    <property type="nucleotide sequence ID" value="NZ_LLXU01000066.1"/>
</dbReference>
<dbReference type="Proteomes" id="UP000051802">
    <property type="component" value="Unassembled WGS sequence"/>
</dbReference>
<evidence type="ECO:0008006" key="4">
    <source>
        <dbReference type="Google" id="ProtNLM"/>
    </source>
</evidence>
<evidence type="ECO:0000313" key="2">
    <source>
        <dbReference type="EMBL" id="KRG44804.1"/>
    </source>
</evidence>
<comment type="caution">
    <text evidence="2">The sequence shown here is derived from an EMBL/GenBank/DDBJ whole genome shotgun (WGS) entry which is preliminary data.</text>
</comment>
<dbReference type="OrthoDB" id="7543403at2"/>
<dbReference type="STRING" id="676599.ARC20_07815"/>
<organism evidence="2 3">
    <name type="scientific">Stenotrophomonas panacihumi</name>
    <dbReference type="NCBI Taxonomy" id="676599"/>
    <lineage>
        <taxon>Bacteria</taxon>
        <taxon>Pseudomonadati</taxon>
        <taxon>Pseudomonadota</taxon>
        <taxon>Gammaproteobacteria</taxon>
        <taxon>Lysobacterales</taxon>
        <taxon>Lysobacteraceae</taxon>
        <taxon>Stenotrophomonas</taxon>
    </lineage>
</organism>
<dbReference type="AlphaFoldDB" id="A0A0R0AUK8"/>
<evidence type="ECO:0000256" key="1">
    <source>
        <dbReference type="SAM" id="SignalP"/>
    </source>
</evidence>
<protein>
    <recommendedName>
        <fullName evidence="4">DUF3298 domain-containing protein</fullName>
    </recommendedName>
</protein>
<keyword evidence="1" id="KW-0732">Signal</keyword>
<sequence length="373" mass="41594">MEGFARITLLAALTFSPTASAGTVYEGTLGKSAIVAELDASADGLEGRYFYRRHRLDIPLEAQPAADGAQVLGERADWRTEEAERPHWELRRASDGGYAGQWRDAKGKSLPIALKPVAAARLPVEADPALEALRKGETYDYLRLSGLKLVDDGSEQRGAYRLQWRREPNSGIRLFEVVDGYPADTRDRVNRVLHARLWSEVQAYYECLSGGGEGEYDQTVTVHRLDPKILSASVFTSYYCGGAHPDFGDSPINLDPRTGRALRLEDVISTGKPAPSDEHDSAWLDYRSQVWAPWLVAQFERLYPEQMKTSGGEDECDYADEQIWSFPSWHATDKGLYLGASFYRAARACDDPDWSVLPWSVVRQHHGAVDIAP</sequence>
<feature type="chain" id="PRO_5006391350" description="DUF3298 domain-containing protein" evidence="1">
    <location>
        <begin position="22"/>
        <end position="373"/>
    </location>
</feature>
<gene>
    <name evidence="2" type="ORF">ARC20_07815</name>
</gene>
<name>A0A0R0AUK8_9GAMM</name>
<feature type="signal peptide" evidence="1">
    <location>
        <begin position="1"/>
        <end position="21"/>
    </location>
</feature>
<dbReference type="EMBL" id="LLXU01000066">
    <property type="protein sequence ID" value="KRG44804.1"/>
    <property type="molecule type" value="Genomic_DNA"/>
</dbReference>
<proteinExistence type="predicted"/>
<accession>A0A0R0AUK8</accession>